<protein>
    <submittedName>
        <fullName evidence="2">Uncharacterized protein</fullName>
    </submittedName>
</protein>
<comment type="caution">
    <text evidence="2">The sequence shown here is derived from an EMBL/GenBank/DDBJ whole genome shotgun (WGS) entry which is preliminary data.</text>
</comment>
<name>A0A0F9FZ68_9ZZZZ</name>
<proteinExistence type="predicted"/>
<organism evidence="2">
    <name type="scientific">marine sediment metagenome</name>
    <dbReference type="NCBI Taxonomy" id="412755"/>
    <lineage>
        <taxon>unclassified sequences</taxon>
        <taxon>metagenomes</taxon>
        <taxon>ecological metagenomes</taxon>
    </lineage>
</organism>
<sequence>MSELEELQRQIEEVRLMVEDALDKFPIRSTTTPGAGKERHIHNLGKHPGGVIA</sequence>
<feature type="non-terminal residue" evidence="2">
    <location>
        <position position="53"/>
    </location>
</feature>
<dbReference type="EMBL" id="LAZR01028419">
    <property type="protein sequence ID" value="KKL62665.1"/>
    <property type="molecule type" value="Genomic_DNA"/>
</dbReference>
<dbReference type="AlphaFoldDB" id="A0A0F9FZ68"/>
<gene>
    <name evidence="2" type="ORF">LCGC14_2182940</name>
</gene>
<feature type="region of interest" description="Disordered" evidence="1">
    <location>
        <begin position="27"/>
        <end position="53"/>
    </location>
</feature>
<evidence type="ECO:0000256" key="1">
    <source>
        <dbReference type="SAM" id="MobiDB-lite"/>
    </source>
</evidence>
<evidence type="ECO:0000313" key="2">
    <source>
        <dbReference type="EMBL" id="KKL62665.1"/>
    </source>
</evidence>
<accession>A0A0F9FZ68</accession>
<reference evidence="2" key="1">
    <citation type="journal article" date="2015" name="Nature">
        <title>Complex archaea that bridge the gap between prokaryotes and eukaryotes.</title>
        <authorList>
            <person name="Spang A."/>
            <person name="Saw J.H."/>
            <person name="Jorgensen S.L."/>
            <person name="Zaremba-Niedzwiedzka K."/>
            <person name="Martijn J."/>
            <person name="Lind A.E."/>
            <person name="van Eijk R."/>
            <person name="Schleper C."/>
            <person name="Guy L."/>
            <person name="Ettema T.J."/>
        </authorList>
    </citation>
    <scope>NUCLEOTIDE SEQUENCE</scope>
</reference>